<evidence type="ECO:0000313" key="1">
    <source>
        <dbReference type="EMBL" id="CAL1708370.1"/>
    </source>
</evidence>
<sequence length="564" mass="64542">MPLNASEDVPAELWMGIFESMSTPADLYSVVRTCRAFYTYAIRPLHRHLIWKDALEVARNLPLWDDKPQMWTNVETLRLEVSTMPEYQGGVFVNVNGDEYTIDHVPQNGQFSFTSALDPFFTVDRSYASQELYDRITHRIATFSHLSEFTCKHILITDRFFSVIHTLPALRKLHVENCILPARNAIAQRDHSVLPITDLTLLNLRRRGARVAFEHNHGHVHAQGHAHNHNQDDDAVHVLNLARAQNLRTLRVDTTADVFGRVFYVFDQVAGDFVYNTPANLTKLYIDRRRLVTHERSSYFHNEANFPDRNVYGVISHCPTLRMISISQPFPQHTPFPSASVGNMTCFEGLPEGVLLATHGKQMDAISILWSDLPSPILDTLAHIANQHPALKMLAIECGTWDDEIIIAISQLFKQLRRLKITYQRGGPQEDTVVSLGPQYLAHCENLHTFHLLEAPHPKKVFSYLTATTTTHHHGDLFTSPPVSPPVSPVFPSASCSPYLFDTSYDSIEQEMRDLLIPWNRFCPTLREVQLCRSWKMKRAFEGDNWRIEKVKESEYEAAETFSF</sequence>
<dbReference type="EMBL" id="OZ037948">
    <property type="protein sequence ID" value="CAL1708370.1"/>
    <property type="molecule type" value="Genomic_DNA"/>
</dbReference>
<accession>A0ABP1DKK8</accession>
<gene>
    <name evidence="1" type="ORF">GFSPODELE1_LOCUS6827</name>
</gene>
<protein>
    <recommendedName>
        <fullName evidence="3">F-box domain-containing protein</fullName>
    </recommendedName>
</protein>
<proteinExistence type="predicted"/>
<dbReference type="InterPro" id="IPR032675">
    <property type="entry name" value="LRR_dom_sf"/>
</dbReference>
<evidence type="ECO:0008006" key="3">
    <source>
        <dbReference type="Google" id="ProtNLM"/>
    </source>
</evidence>
<reference evidence="2" key="1">
    <citation type="submission" date="2024-04" db="EMBL/GenBank/DDBJ databases">
        <authorList>
            <person name="Shaw F."/>
            <person name="Minotto A."/>
        </authorList>
    </citation>
    <scope>NUCLEOTIDE SEQUENCE [LARGE SCALE GENOMIC DNA]</scope>
</reference>
<keyword evidence="2" id="KW-1185">Reference proteome</keyword>
<dbReference type="Gene3D" id="3.80.10.10">
    <property type="entry name" value="Ribonuclease Inhibitor"/>
    <property type="match status" value="1"/>
</dbReference>
<organism evidence="1 2">
    <name type="scientific">Somion occarium</name>
    <dbReference type="NCBI Taxonomy" id="3059160"/>
    <lineage>
        <taxon>Eukaryota</taxon>
        <taxon>Fungi</taxon>
        <taxon>Dikarya</taxon>
        <taxon>Basidiomycota</taxon>
        <taxon>Agaricomycotina</taxon>
        <taxon>Agaricomycetes</taxon>
        <taxon>Polyporales</taxon>
        <taxon>Cerrenaceae</taxon>
        <taxon>Somion</taxon>
    </lineage>
</organism>
<name>A0ABP1DKK8_9APHY</name>
<evidence type="ECO:0000313" key="2">
    <source>
        <dbReference type="Proteomes" id="UP001497453"/>
    </source>
</evidence>
<dbReference type="Proteomes" id="UP001497453">
    <property type="component" value="Chromosome 5"/>
</dbReference>
<dbReference type="SUPFAM" id="SSF52047">
    <property type="entry name" value="RNI-like"/>
    <property type="match status" value="1"/>
</dbReference>